<evidence type="ECO:0000313" key="3">
    <source>
        <dbReference type="EMBL" id="SJL17156.1"/>
    </source>
</evidence>
<protein>
    <recommendedName>
        <fullName evidence="2">F-box domain-containing protein</fullName>
    </recommendedName>
</protein>
<feature type="domain" description="F-box" evidence="2">
    <location>
        <begin position="107"/>
        <end position="155"/>
    </location>
</feature>
<reference evidence="4" key="1">
    <citation type="journal article" date="2017" name="Nat. Ecol. Evol.">
        <title>Genome expansion and lineage-specific genetic innovations in the forest pathogenic fungi Armillaria.</title>
        <authorList>
            <person name="Sipos G."/>
            <person name="Prasanna A.N."/>
            <person name="Walter M.C."/>
            <person name="O'Connor E."/>
            <person name="Balint B."/>
            <person name="Krizsan K."/>
            <person name="Kiss B."/>
            <person name="Hess J."/>
            <person name="Varga T."/>
            <person name="Slot J."/>
            <person name="Riley R."/>
            <person name="Boka B."/>
            <person name="Rigling D."/>
            <person name="Barry K."/>
            <person name="Lee J."/>
            <person name="Mihaltcheva S."/>
            <person name="LaButti K."/>
            <person name="Lipzen A."/>
            <person name="Waldron R."/>
            <person name="Moloney N.M."/>
            <person name="Sperisen C."/>
            <person name="Kredics L."/>
            <person name="Vagvoelgyi C."/>
            <person name="Patrignani A."/>
            <person name="Fitzpatrick D."/>
            <person name="Nagy I."/>
            <person name="Doyle S."/>
            <person name="Anderson J.B."/>
            <person name="Grigoriev I.V."/>
            <person name="Gueldener U."/>
            <person name="Muensterkoetter M."/>
            <person name="Nagy L.G."/>
        </authorList>
    </citation>
    <scope>NUCLEOTIDE SEQUENCE [LARGE SCALE GENOMIC DNA]</scope>
    <source>
        <strain evidence="4">C18/9</strain>
    </source>
</reference>
<dbReference type="Proteomes" id="UP000219338">
    <property type="component" value="Unassembled WGS sequence"/>
</dbReference>
<evidence type="ECO:0000259" key="2">
    <source>
        <dbReference type="PROSITE" id="PS50181"/>
    </source>
</evidence>
<gene>
    <name evidence="3" type="ORF">ARMOST_20700</name>
</gene>
<dbReference type="Pfam" id="PF00646">
    <property type="entry name" value="F-box"/>
    <property type="match status" value="1"/>
</dbReference>
<dbReference type="OrthoDB" id="2899243at2759"/>
<proteinExistence type="predicted"/>
<keyword evidence="4" id="KW-1185">Reference proteome</keyword>
<feature type="compositionally biased region" description="Basic and acidic residues" evidence="1">
    <location>
        <begin position="41"/>
        <end position="53"/>
    </location>
</feature>
<accession>A0A284S857</accession>
<dbReference type="EMBL" id="FUEG01000041">
    <property type="protein sequence ID" value="SJL17156.1"/>
    <property type="molecule type" value="Genomic_DNA"/>
</dbReference>
<sequence length="554" mass="63159">MLPTGTRTQRCAHFTIKPHTGIYSTLSSLEDQLGGGNIERSTEKVRSNKESRTKAGSGMTVLPQKIGGPLVLHQPSPPAPSCSQVACHQILGMVAPTRRMEHGLQVASTLTDIPNELLYAVFNHVERRDMLSLARLSRRLNAVAMRHYLGPWHEVQKDYSVFGGYYTDARCNFFSLHYLRLSLATPYILSMTLMFGHNFAAEFDEVLRYHRSIPQKHHPSLHIDFTSITNQCIVCQSLMCSRIHVERLHRFCEGLVRLRCVSFKCIRTGCQWKCLSELTSGKKAMFHPPPFTTLTSMCIPSGSICYLDWLVRSARASPIESLTLQYIRDLFKRSDCVWSLRLPHLKHITFDSCSFTPEHLSSFLSRHTAITDLTFFWGDIAAPRSWIHTVHMRLPHLHTIVMSIRNLEHLLPSMRPRSFPSLKSVVMLGCECRRCDGPKPFCEWNTGKPDIRRVLYWISQLPVVSCVQLPFEFSWDTISGLTLPGITKLLSKRCSVASNLERVTPVSAFFPNVDEFEVVGIGIENNKKLMEEINERWTGLQCVTFSSRLSYTRE</sequence>
<evidence type="ECO:0000256" key="1">
    <source>
        <dbReference type="SAM" id="MobiDB-lite"/>
    </source>
</evidence>
<dbReference type="InterPro" id="IPR001810">
    <property type="entry name" value="F-box_dom"/>
</dbReference>
<dbReference type="PROSITE" id="PS50181">
    <property type="entry name" value="FBOX"/>
    <property type="match status" value="1"/>
</dbReference>
<dbReference type="InterPro" id="IPR036047">
    <property type="entry name" value="F-box-like_dom_sf"/>
</dbReference>
<organism evidence="3 4">
    <name type="scientific">Armillaria ostoyae</name>
    <name type="common">Armillaria root rot fungus</name>
    <dbReference type="NCBI Taxonomy" id="47428"/>
    <lineage>
        <taxon>Eukaryota</taxon>
        <taxon>Fungi</taxon>
        <taxon>Dikarya</taxon>
        <taxon>Basidiomycota</taxon>
        <taxon>Agaricomycotina</taxon>
        <taxon>Agaricomycetes</taxon>
        <taxon>Agaricomycetidae</taxon>
        <taxon>Agaricales</taxon>
        <taxon>Marasmiineae</taxon>
        <taxon>Physalacriaceae</taxon>
        <taxon>Armillaria</taxon>
    </lineage>
</organism>
<dbReference type="OMA" id="YLGPWHE"/>
<dbReference type="SUPFAM" id="SSF81383">
    <property type="entry name" value="F-box domain"/>
    <property type="match status" value="1"/>
</dbReference>
<dbReference type="SUPFAM" id="SSF52047">
    <property type="entry name" value="RNI-like"/>
    <property type="match status" value="1"/>
</dbReference>
<feature type="region of interest" description="Disordered" evidence="1">
    <location>
        <begin position="41"/>
        <end position="60"/>
    </location>
</feature>
<evidence type="ECO:0000313" key="4">
    <source>
        <dbReference type="Proteomes" id="UP000219338"/>
    </source>
</evidence>
<dbReference type="AlphaFoldDB" id="A0A284S857"/>
<name>A0A284S857_ARMOS</name>